<dbReference type="InterPro" id="IPR001509">
    <property type="entry name" value="Epimerase_deHydtase"/>
</dbReference>
<dbReference type="Pfam" id="PF01370">
    <property type="entry name" value="Epimerase"/>
    <property type="match status" value="1"/>
</dbReference>
<reference evidence="3" key="1">
    <citation type="submission" date="2016-11" db="EMBL/GenBank/DDBJ databases">
        <authorList>
            <person name="Varghese N."/>
            <person name="Submissions S."/>
        </authorList>
    </citation>
    <scope>NUCLEOTIDE SEQUENCE [LARGE SCALE GENOMIC DNA]</scope>
    <source>
        <strain evidence="3">DSM 16478</strain>
    </source>
</reference>
<dbReference type="AlphaFoldDB" id="A0A1M6JFF0"/>
<proteinExistence type="predicted"/>
<evidence type="ECO:0000313" key="3">
    <source>
        <dbReference type="Proteomes" id="UP000184314"/>
    </source>
</evidence>
<gene>
    <name evidence="2" type="ORF">SAMN04488007_0392</name>
</gene>
<dbReference type="PANTHER" id="PTHR48079:SF6">
    <property type="entry name" value="NAD(P)-BINDING DOMAIN-CONTAINING PROTEIN-RELATED"/>
    <property type="match status" value="1"/>
</dbReference>
<dbReference type="GO" id="GO:0004029">
    <property type="term" value="F:aldehyde dehydrogenase (NAD+) activity"/>
    <property type="evidence" value="ECO:0007669"/>
    <property type="project" value="TreeGrafter"/>
</dbReference>
<dbReference type="STRING" id="228958.SAMN04488007_0392"/>
<dbReference type="EMBL" id="FQZX01000001">
    <property type="protein sequence ID" value="SHJ45438.1"/>
    <property type="molecule type" value="Genomic_DNA"/>
</dbReference>
<dbReference type="RefSeq" id="WP_073240744.1">
    <property type="nucleotide sequence ID" value="NZ_FQZX01000001.1"/>
</dbReference>
<accession>A0A1M6JFF0</accession>
<sequence length="335" mass="37745">MVLVTGGTGLVGSHLLLKLTMNNTKVRALYRTEDKLTQVKKIFSYYTDDPASLFAKIDWVQADILDIPSLENAFESITYVYHCAAYISFNPSDFKKLERINREGTANIVNICIANGIKKLCHVSTIGTIGRTITDEHADEETEWTRQHANPYAITKHLAEMEVWRGAQENLEVVIVNPGVILGPGFWNSGSGSFFKTASKGYNYYPPGGSGFVTVNDVTNIMIALMNSDIYNERFILVAENLTYQQILKKIALSMDKKQPSTSLKFWQLNLGRFADRLRNLITGSPRTITKSTIYGLKNPTTFNNEKVKKALNMEFEDLDEQVKFSSKLFISEHS</sequence>
<name>A0A1M6JFF0_9FLAO</name>
<evidence type="ECO:0000259" key="1">
    <source>
        <dbReference type="Pfam" id="PF01370"/>
    </source>
</evidence>
<organism evidence="2 3">
    <name type="scientific">Maribacter aquivivus</name>
    <dbReference type="NCBI Taxonomy" id="228958"/>
    <lineage>
        <taxon>Bacteria</taxon>
        <taxon>Pseudomonadati</taxon>
        <taxon>Bacteroidota</taxon>
        <taxon>Flavobacteriia</taxon>
        <taxon>Flavobacteriales</taxon>
        <taxon>Flavobacteriaceae</taxon>
        <taxon>Maribacter</taxon>
    </lineage>
</organism>
<dbReference type="PANTHER" id="PTHR48079">
    <property type="entry name" value="PROTEIN YEEZ"/>
    <property type="match status" value="1"/>
</dbReference>
<protein>
    <submittedName>
        <fullName evidence="2">Nucleoside-diphosphate-sugar epimerase</fullName>
    </submittedName>
</protein>
<dbReference type="GO" id="GO:0005737">
    <property type="term" value="C:cytoplasm"/>
    <property type="evidence" value="ECO:0007669"/>
    <property type="project" value="TreeGrafter"/>
</dbReference>
<dbReference type="Gene3D" id="3.40.50.720">
    <property type="entry name" value="NAD(P)-binding Rossmann-like Domain"/>
    <property type="match status" value="1"/>
</dbReference>
<feature type="domain" description="NAD-dependent epimerase/dehydratase" evidence="1">
    <location>
        <begin position="2"/>
        <end position="186"/>
    </location>
</feature>
<evidence type="ECO:0000313" key="2">
    <source>
        <dbReference type="EMBL" id="SHJ45438.1"/>
    </source>
</evidence>
<dbReference type="InterPro" id="IPR051783">
    <property type="entry name" value="NAD(P)-dependent_oxidoreduct"/>
</dbReference>
<dbReference type="Proteomes" id="UP000184314">
    <property type="component" value="Unassembled WGS sequence"/>
</dbReference>
<dbReference type="InterPro" id="IPR036291">
    <property type="entry name" value="NAD(P)-bd_dom_sf"/>
</dbReference>
<dbReference type="SUPFAM" id="SSF51735">
    <property type="entry name" value="NAD(P)-binding Rossmann-fold domains"/>
    <property type="match status" value="1"/>
</dbReference>
<keyword evidence="3" id="KW-1185">Reference proteome</keyword>
<dbReference type="OrthoDB" id="596910at2"/>